<evidence type="ECO:0000313" key="6">
    <source>
        <dbReference type="Proteomes" id="UP001156601"/>
    </source>
</evidence>
<evidence type="ECO:0000313" key="5">
    <source>
        <dbReference type="EMBL" id="GLR69729.1"/>
    </source>
</evidence>
<reference evidence="5" key="1">
    <citation type="journal article" date="2014" name="Int. J. Syst. Evol. Microbiol.">
        <title>Complete genome sequence of Corynebacterium casei LMG S-19264T (=DSM 44701T), isolated from a smear-ripened cheese.</title>
        <authorList>
            <consortium name="US DOE Joint Genome Institute (JGI-PGF)"/>
            <person name="Walter F."/>
            <person name="Albersmeier A."/>
            <person name="Kalinowski J."/>
            <person name="Ruckert C."/>
        </authorList>
    </citation>
    <scope>NUCLEOTIDE SEQUENCE</scope>
    <source>
        <strain evidence="5">NBRC 110023</strain>
    </source>
</reference>
<feature type="region of interest" description="Disordered" evidence="4">
    <location>
        <begin position="378"/>
        <end position="397"/>
    </location>
</feature>
<protein>
    <recommendedName>
        <fullName evidence="7">Hemolysin-type calcium-binding repeat-containing protein</fullName>
    </recommendedName>
</protein>
<dbReference type="Gene3D" id="3.40.50.1110">
    <property type="entry name" value="SGNH hydrolase"/>
    <property type="match status" value="1"/>
</dbReference>
<keyword evidence="6" id="KW-1185">Reference proteome</keyword>
<dbReference type="InterPro" id="IPR011049">
    <property type="entry name" value="Serralysin-like_metalloprot_C"/>
</dbReference>
<dbReference type="GO" id="GO:0016788">
    <property type="term" value="F:hydrolase activity, acting on ester bonds"/>
    <property type="evidence" value="ECO:0007669"/>
    <property type="project" value="UniProtKB-ARBA"/>
</dbReference>
<organism evidence="5 6">
    <name type="scientific">Agaribacter marinus</name>
    <dbReference type="NCBI Taxonomy" id="1431249"/>
    <lineage>
        <taxon>Bacteria</taxon>
        <taxon>Pseudomonadati</taxon>
        <taxon>Pseudomonadota</taxon>
        <taxon>Gammaproteobacteria</taxon>
        <taxon>Alteromonadales</taxon>
        <taxon>Alteromonadaceae</taxon>
        <taxon>Agaribacter</taxon>
    </lineage>
</organism>
<proteinExistence type="predicted"/>
<dbReference type="SUPFAM" id="SSF51120">
    <property type="entry name" value="beta-Roll"/>
    <property type="match status" value="1"/>
</dbReference>
<dbReference type="GO" id="GO:0005576">
    <property type="term" value="C:extracellular region"/>
    <property type="evidence" value="ECO:0007669"/>
    <property type="project" value="UniProtKB-SubCell"/>
</dbReference>
<dbReference type="Gene3D" id="2.150.10.10">
    <property type="entry name" value="Serralysin-like metalloprotease, C-terminal"/>
    <property type="match status" value="1"/>
</dbReference>
<keyword evidence="2" id="KW-0964">Secreted</keyword>
<dbReference type="PANTHER" id="PTHR38340">
    <property type="entry name" value="S-LAYER PROTEIN"/>
    <property type="match status" value="1"/>
</dbReference>
<evidence type="ECO:0000256" key="2">
    <source>
        <dbReference type="ARBA" id="ARBA00022525"/>
    </source>
</evidence>
<dbReference type="PANTHER" id="PTHR38340:SF1">
    <property type="entry name" value="S-LAYER PROTEIN"/>
    <property type="match status" value="1"/>
</dbReference>
<dbReference type="EMBL" id="BSOT01000005">
    <property type="protein sequence ID" value="GLR69729.1"/>
    <property type="molecule type" value="Genomic_DNA"/>
</dbReference>
<evidence type="ECO:0000256" key="1">
    <source>
        <dbReference type="ARBA" id="ARBA00004613"/>
    </source>
</evidence>
<dbReference type="InterPro" id="IPR019960">
    <property type="entry name" value="T1SS_VCA0849"/>
</dbReference>
<comment type="subcellular location">
    <subcellularLocation>
        <location evidence="1">Secreted</location>
    </subcellularLocation>
</comment>
<dbReference type="Proteomes" id="UP001156601">
    <property type="component" value="Unassembled WGS sequence"/>
</dbReference>
<dbReference type="Pfam" id="PF00353">
    <property type="entry name" value="HemolysinCabind"/>
    <property type="match status" value="1"/>
</dbReference>
<sequence>MFMKCFTGRKQLNNKLIPFFILSSYTSFISAEEIAEFPTDSPYIIAESLTPYENGVSQIEHPVHTSNDHVTYAVTQMANTGAELYGAHFTDNPDSMQFDFVNGIVTTWDSVEHNIEGVDFLSFGNRGIEIGDSVHFTPLSQSALVAAVGHSITPIAGAPTSQEPVHTSNDHVTYVVTQMANTGAELYGAHFTDNPDSMQFDFVNGIVTTWDSVEHNIEGVDFLSFGNRDIEIGDSVHFTPLSESALVAAIGHSITVIAGAPTPEEPISEDPPVDDPPADEPPAHTSNDHVTYAVTQMANTGAELYGAHFTDSPDSMQFDFVNGLVTTWDGIEHSIDGVDFLSFGNRGIEIGDSVHFTPLSERALVAAVGHNITTIAGAPTLQDPPINEPPNTENPPGNIAHDLSNNVLMVGHSLVGITMPDMLNSALDTLSADGHINYHVINGAPLKYNWLSSHQAQGVDARAVLPQGNIDVLVLTEAVPLINHTTWSQSSTYAANFYNLAVDSNPDVQVYMYETWHSIDSGTGVDVPYDDNDDIPWRDRLDQELSRWEGIVDNVNAQREDDEPYMHIIPAGQAMAAMHDAIEMGQVPGVSHISDLFSDDIHLNDLGNYFLTMVQYATIYGRNPDNLPEATFNEWGGSYQAPSEELADSMQAIAWEAVTNYARSGVFPSEDTGDDPVHNSNEHVTYAVTQMGNTGAELYGAHFTDNPDSMQFDFVNNIVITWDGAEHSIEGVDFLSFGNSGIALGTSEHFTPISVAALAASIGHNITEIEGAPTPEEPLVGIYLLESQADRAEGLINPSLAYNLSGINDWTSAQPFIDFMKTGRTWFADPPWSPDGSSLPQLRFDDLEQQGYLDENGWPIEIPEGYAGISTFFAWGDFEASVESRLGTYVLTYEGEGTVELSWGMNILSQQEGRIEFQYVDNNFSVNITDTDPNNIGDYIRNISIVRSEHEALYNAGEVFNPDWLNIIEDAVQIRFMDWMNTNSSEIREWSERTSPDNFTYAMKAGAPVEIMVALANKIGADPWFTLPYHASDEYVREFAKYVYENLDTRLKANFELSNEVWNWAFSQAQDQNQQAQQEWGAESWAGYYVKEATNMALILDDIYGDVADTQLVKVLGGFVTSPWLTSRLITAEEWFTHEPDSAIAPFEVFDSYAVTSYFGGSFVHDENLRSDLLNAIQDSNIDEFSYIHDSLLDPATSNSIPEVAALLAEQKALVDQYGMDLILYEGGQHIHHSFNAGLSEEELASLQGFLTDFVRSPEMANLYQELWNVWRALGDGPFMQFTALGNQSIWGSWGLYNSIDDTNPRAEMLQNLNIATAGWWNDAGGEQYQQGITELGTHGDDEMIGTSQEDTLLGGDGNDLIVGGKGDDTLFGDAGDDTILIGPGKDIANGGSGADTFVFSAFDSKVDTILEFETGLGGDVLDLSHVLSDFDASTDDIQQYIVITENSGDAQVLINIDGQGDGFMPIANIDGGVLDLSIGDLITNGNLVVNVSAGMSIR</sequence>
<keyword evidence="3" id="KW-0106">Calcium</keyword>
<accession>A0AA37SWM4</accession>
<evidence type="ECO:0008006" key="7">
    <source>
        <dbReference type="Google" id="ProtNLM"/>
    </source>
</evidence>
<dbReference type="GO" id="GO:0005509">
    <property type="term" value="F:calcium ion binding"/>
    <property type="evidence" value="ECO:0007669"/>
    <property type="project" value="InterPro"/>
</dbReference>
<dbReference type="InterPro" id="IPR001343">
    <property type="entry name" value="Hemolysn_Ca-bd"/>
</dbReference>
<dbReference type="NCBIfam" id="TIGR03661">
    <property type="entry name" value="T1SS_VCA0849"/>
    <property type="match status" value="1"/>
</dbReference>
<name>A0AA37SWM4_9ALTE</name>
<feature type="region of interest" description="Disordered" evidence="4">
    <location>
        <begin position="260"/>
        <end position="286"/>
    </location>
</feature>
<comment type="caution">
    <text evidence="5">The sequence shown here is derived from an EMBL/GenBank/DDBJ whole genome shotgun (WGS) entry which is preliminary data.</text>
</comment>
<evidence type="ECO:0000256" key="3">
    <source>
        <dbReference type="ARBA" id="ARBA00022837"/>
    </source>
</evidence>
<reference evidence="5" key="2">
    <citation type="submission" date="2023-01" db="EMBL/GenBank/DDBJ databases">
        <title>Draft genome sequence of Agaribacter marinus strain NBRC 110023.</title>
        <authorList>
            <person name="Sun Q."/>
            <person name="Mori K."/>
        </authorList>
    </citation>
    <scope>NUCLEOTIDE SEQUENCE</scope>
    <source>
        <strain evidence="5">NBRC 110023</strain>
    </source>
</reference>
<gene>
    <name evidence="5" type="ORF">GCM10007852_06370</name>
</gene>
<evidence type="ECO:0000256" key="4">
    <source>
        <dbReference type="SAM" id="MobiDB-lite"/>
    </source>
</evidence>
<dbReference type="InterPro" id="IPR036514">
    <property type="entry name" value="SGNH_hydro_sf"/>
</dbReference>
<dbReference type="PRINTS" id="PR00313">
    <property type="entry name" value="CABNDNGRPT"/>
</dbReference>
<dbReference type="InterPro" id="IPR050557">
    <property type="entry name" value="RTX_toxin/Mannuronan_C5-epim"/>
</dbReference>
<feature type="compositionally biased region" description="Acidic residues" evidence="4">
    <location>
        <begin position="266"/>
        <end position="278"/>
    </location>
</feature>